<dbReference type="EMBL" id="FNCQ01000001">
    <property type="protein sequence ID" value="SDG20094.1"/>
    <property type="molecule type" value="Genomic_DNA"/>
</dbReference>
<evidence type="ECO:0008006" key="3">
    <source>
        <dbReference type="Google" id="ProtNLM"/>
    </source>
</evidence>
<reference evidence="2" key="1">
    <citation type="submission" date="2016-10" db="EMBL/GenBank/DDBJ databases">
        <authorList>
            <person name="Varghese N."/>
            <person name="Submissions S."/>
        </authorList>
    </citation>
    <scope>NUCLEOTIDE SEQUENCE [LARGE SCALE GENOMIC DNA]</scope>
    <source>
        <strain evidence="2">BP1-148</strain>
    </source>
</reference>
<dbReference type="InterPro" id="IPR029044">
    <property type="entry name" value="Nucleotide-diphossugar_trans"/>
</dbReference>
<dbReference type="AlphaFoldDB" id="A0A1G7SAZ2"/>
<evidence type="ECO:0000313" key="1">
    <source>
        <dbReference type="EMBL" id="SDG20094.1"/>
    </source>
</evidence>
<dbReference type="SUPFAM" id="SSF53448">
    <property type="entry name" value="Nucleotide-diphospho-sugar transferases"/>
    <property type="match status" value="1"/>
</dbReference>
<sequence length="345" mass="40434">MEEIKKYPAQNDVAVLLIIFSRTETLKRTFGGIRQCRPSRLFIYQDGPRNDQEALKLEAARQIVDDSEIDWECDVQRSYHNENSGAWLSNHKAQTWAFSLADKVIVLEDDSTPSLSFIPFCKEMLDRYEHDERITMIAGFNHEEQTDAPYDYLFTTAFSIWGWASWRRVFERCEVGYPIADDAFNMHQLEAYVANRHEGGKEMLKKLYKHKAAGNPIYETLIWTACTLNSGLTIVPTKNLIHNTAVSEESAHFQSSLNTLPKAMQRLLTMPSHELQWPLRHPKYVIENVEYKRRIYRIMAWGHPWVKIGRSIEELIRNLRYGNMKQIREAVKHRISKLTGRYDYQ</sequence>
<evidence type="ECO:0000313" key="2">
    <source>
        <dbReference type="Proteomes" id="UP000198779"/>
    </source>
</evidence>
<organism evidence="1 2">
    <name type="scientific">Prevotella communis</name>
    <dbReference type="NCBI Taxonomy" id="2913614"/>
    <lineage>
        <taxon>Bacteria</taxon>
        <taxon>Pseudomonadati</taxon>
        <taxon>Bacteroidota</taxon>
        <taxon>Bacteroidia</taxon>
        <taxon>Bacteroidales</taxon>
        <taxon>Prevotellaceae</taxon>
        <taxon>Prevotella</taxon>
    </lineage>
</organism>
<keyword evidence="2" id="KW-1185">Reference proteome</keyword>
<dbReference type="Proteomes" id="UP000198779">
    <property type="component" value="Unassembled WGS sequence"/>
</dbReference>
<dbReference type="RefSeq" id="WP_091813902.1">
    <property type="nucleotide sequence ID" value="NZ_FNCQ01000001.1"/>
</dbReference>
<gene>
    <name evidence="1" type="ORF">SAMN04487901_101250</name>
</gene>
<dbReference type="Gene3D" id="3.90.550.10">
    <property type="entry name" value="Spore Coat Polysaccharide Biosynthesis Protein SpsA, Chain A"/>
    <property type="match status" value="1"/>
</dbReference>
<dbReference type="STRING" id="645274.SAMN04487901_101250"/>
<name>A0A1G7SAZ2_9BACT</name>
<protein>
    <recommendedName>
        <fullName evidence="3">Hemolysin activation protein</fullName>
    </recommendedName>
</protein>
<proteinExistence type="predicted"/>
<accession>A0A1G7SAZ2</accession>